<dbReference type="AlphaFoldDB" id="A0A229P3T0"/>
<dbReference type="Gene3D" id="3.40.630.120">
    <property type="match status" value="1"/>
</dbReference>
<keyword evidence="4" id="KW-1185">Reference proteome</keyword>
<reference evidence="3 4" key="1">
    <citation type="submission" date="2017-07" db="EMBL/GenBank/DDBJ databases">
        <title>Paenibacillus herberti R33 genome sequencing and assembly.</title>
        <authorList>
            <person name="Su W."/>
        </authorList>
    </citation>
    <scope>NUCLEOTIDE SEQUENCE [LARGE SCALE GENOMIC DNA]</scope>
    <source>
        <strain evidence="3 4">R33</strain>
    </source>
</reference>
<dbReference type="RefSeq" id="WP_089523870.1">
    <property type="nucleotide sequence ID" value="NZ_NMUQ01000001.1"/>
</dbReference>
<feature type="domain" description="GNAT-like C-terminal" evidence="2">
    <location>
        <begin position="120"/>
        <end position="265"/>
    </location>
</feature>
<proteinExistence type="predicted"/>
<evidence type="ECO:0000313" key="3">
    <source>
        <dbReference type="EMBL" id="OXM16788.1"/>
    </source>
</evidence>
<gene>
    <name evidence="3" type="ORF">CGZ75_09070</name>
</gene>
<organism evidence="3 4">
    <name type="scientific">Paenibacillus herberti</name>
    <dbReference type="NCBI Taxonomy" id="1619309"/>
    <lineage>
        <taxon>Bacteria</taxon>
        <taxon>Bacillati</taxon>
        <taxon>Bacillota</taxon>
        <taxon>Bacilli</taxon>
        <taxon>Bacillales</taxon>
        <taxon>Paenibacillaceae</taxon>
        <taxon>Paenibacillus</taxon>
    </lineage>
</organism>
<comment type="caution">
    <text evidence="3">The sequence shown here is derived from an EMBL/GenBank/DDBJ whole genome shotgun (WGS) entry which is preliminary data.</text>
</comment>
<evidence type="ECO:0000259" key="2">
    <source>
        <dbReference type="Pfam" id="PF18164"/>
    </source>
</evidence>
<evidence type="ECO:0008006" key="5">
    <source>
        <dbReference type="Google" id="ProtNLM"/>
    </source>
</evidence>
<name>A0A229P3T0_9BACL</name>
<dbReference type="OrthoDB" id="2139859at2"/>
<dbReference type="InterPro" id="IPR041644">
    <property type="entry name" value="GNAT_C"/>
</dbReference>
<dbReference type="InterPro" id="IPR041273">
    <property type="entry name" value="NAT_N"/>
</dbReference>
<dbReference type="Proteomes" id="UP000215145">
    <property type="component" value="Unassembled WGS sequence"/>
</dbReference>
<dbReference type="Pfam" id="PF18082">
    <property type="entry name" value="NAT_N"/>
    <property type="match status" value="1"/>
</dbReference>
<dbReference type="Pfam" id="PF18164">
    <property type="entry name" value="GNAT_C"/>
    <property type="match status" value="1"/>
</dbReference>
<evidence type="ECO:0000259" key="1">
    <source>
        <dbReference type="Pfam" id="PF18082"/>
    </source>
</evidence>
<dbReference type="EMBL" id="NMUQ01000001">
    <property type="protein sequence ID" value="OXM16788.1"/>
    <property type="molecule type" value="Genomic_DNA"/>
</dbReference>
<sequence length="277" mass="32084">MTIDDFCEGIGLHQGARGLIAAYNMDEAEYSQHKTAFYNHSESFFKELENESDFRPKMLYLFVRFAVDAYEAYQKRGIDTKIYFDTFSDLQIWCTACVRKFGEYGIAQYDWLKEHVQLKLFRLGRLQFQPLAMSEEVRVDDAVIEKQQIVLNVHIPEGEPLLSHEVEASFEAALTFFRGITPVFICQSWLLYPGLTELLGSQSNIIQFQNHFEIYDVNEYSRQAEKRIFHSVQENPLDYEVKTSLQRSAQAWLVSGRKLGVGSGIKIMAPYGHRMSL</sequence>
<evidence type="ECO:0000313" key="4">
    <source>
        <dbReference type="Proteomes" id="UP000215145"/>
    </source>
</evidence>
<feature type="domain" description="N-acyltransferase N-terminal" evidence="1">
    <location>
        <begin position="1"/>
        <end position="117"/>
    </location>
</feature>
<protein>
    <recommendedName>
        <fullName evidence="5">GNAT-like C-terminal domain-containing protein</fullName>
    </recommendedName>
</protein>
<accession>A0A229P3T0</accession>